<keyword evidence="7" id="KW-1185">Reference proteome</keyword>
<organism evidence="7 8">
    <name type="scientific">Coffea arabica</name>
    <name type="common">Arabian coffee</name>
    <dbReference type="NCBI Taxonomy" id="13443"/>
    <lineage>
        <taxon>Eukaryota</taxon>
        <taxon>Viridiplantae</taxon>
        <taxon>Streptophyta</taxon>
        <taxon>Embryophyta</taxon>
        <taxon>Tracheophyta</taxon>
        <taxon>Spermatophyta</taxon>
        <taxon>Magnoliopsida</taxon>
        <taxon>eudicotyledons</taxon>
        <taxon>Gunneridae</taxon>
        <taxon>Pentapetalae</taxon>
        <taxon>asterids</taxon>
        <taxon>lamiids</taxon>
        <taxon>Gentianales</taxon>
        <taxon>Rubiaceae</taxon>
        <taxon>Ixoroideae</taxon>
        <taxon>Gardenieae complex</taxon>
        <taxon>Bertiereae - Coffeeae clade</taxon>
        <taxon>Coffeeae</taxon>
        <taxon>Coffea</taxon>
    </lineage>
</organism>
<dbReference type="Pfam" id="PF10551">
    <property type="entry name" value="MULE"/>
    <property type="match status" value="1"/>
</dbReference>
<dbReference type="AlphaFoldDB" id="A0A6P6SA62"/>
<reference evidence="7" key="1">
    <citation type="journal article" date="2025" name="Foods">
        <title>Unveiling the Microbial Signatures of Arabica Coffee Cherries: Insights into Ripeness Specific Diversity, Functional Traits, and Implications for Quality and Safety.</title>
        <authorList>
            <consortium name="RefSeq"/>
            <person name="Tenea G.N."/>
            <person name="Cifuentes V."/>
            <person name="Reyes P."/>
            <person name="Cevallos-Vallejos M."/>
        </authorList>
    </citation>
    <scope>NUCLEOTIDE SEQUENCE [LARGE SCALE GENOMIC DNA]</scope>
</reference>
<dbReference type="PANTHER" id="PTHR31973">
    <property type="entry name" value="POLYPROTEIN, PUTATIVE-RELATED"/>
    <property type="match status" value="1"/>
</dbReference>
<evidence type="ECO:0000259" key="6">
    <source>
        <dbReference type="PROSITE" id="PS50966"/>
    </source>
</evidence>
<evidence type="ECO:0000256" key="2">
    <source>
        <dbReference type="ARBA" id="ARBA00022771"/>
    </source>
</evidence>
<keyword evidence="1" id="KW-0479">Metal-binding</keyword>
<evidence type="ECO:0000256" key="3">
    <source>
        <dbReference type="ARBA" id="ARBA00022833"/>
    </source>
</evidence>
<evidence type="ECO:0008006" key="9">
    <source>
        <dbReference type="Google" id="ProtNLM"/>
    </source>
</evidence>
<dbReference type="GO" id="GO:0003676">
    <property type="term" value="F:nucleic acid binding"/>
    <property type="evidence" value="ECO:0007669"/>
    <property type="project" value="InterPro"/>
</dbReference>
<dbReference type="InterPro" id="IPR018289">
    <property type="entry name" value="MULE_transposase_dom"/>
</dbReference>
<reference evidence="8" key="2">
    <citation type="submission" date="2025-08" db="UniProtKB">
        <authorList>
            <consortium name="RefSeq"/>
        </authorList>
    </citation>
    <scope>IDENTIFICATION</scope>
    <source>
        <tissue evidence="8">Leaves</tissue>
    </source>
</reference>
<dbReference type="SUPFAM" id="SSF57756">
    <property type="entry name" value="Retrovirus zinc finger-like domains"/>
    <property type="match status" value="1"/>
</dbReference>
<evidence type="ECO:0000256" key="1">
    <source>
        <dbReference type="ARBA" id="ARBA00022723"/>
    </source>
</evidence>
<dbReference type="InterPro" id="IPR036875">
    <property type="entry name" value="Znf_CCHC_sf"/>
</dbReference>
<proteinExistence type="predicted"/>
<protein>
    <recommendedName>
        <fullName evidence="9">SWIM-type domain-containing protein</fullName>
    </recommendedName>
</protein>
<dbReference type="RefSeq" id="XP_027062716.1">
    <property type="nucleotide sequence ID" value="XM_027206915.1"/>
</dbReference>
<dbReference type="GeneID" id="113689085"/>
<dbReference type="Proteomes" id="UP001652660">
    <property type="component" value="Chromosome 5c"/>
</dbReference>
<dbReference type="InterPro" id="IPR006564">
    <property type="entry name" value="Znf_PMZ"/>
</dbReference>
<feature type="domain" description="SWIM-type" evidence="6">
    <location>
        <begin position="382"/>
        <end position="414"/>
    </location>
</feature>
<sequence length="507" mass="59676">MIRNNTTSLTSSVISRHILRTIEDDHGLKVKNILSFVKENLKVDVSYKKVWYARRKTIELVFGSWEQNFAELPQYLDAMSQSNPGTVVEWSHHSDSSDRVKTFKYVFWAFGPAIETFHMCRPVICVDGTHLRGEYKGKLLVAVTQDANNKVLPLAYAIVDEETIFSWSWFMEQLRHNVALDRHLICVIFDRHNGIIYTMTHFDYWVEPLAYHRFYLRHVRSNLMTHFKGLHLRKLCWVMGRARQLRKWRTFRRELRSMFPDAWNYLSAISPEKWCLTHDDGHRWGILTTNISESYNNVLRGARHLPIRACIDMTFHRTVALFQNRREDASHCRNPFPSKIWRRFRNAEKKIGAQRVIEFDGPSGVYKVITGRRVDGKGGNTQTVRFFDKACSCGKWQHYRLPCSHALAVCRNRGDNPGLLVDPQFTTTRWAVQYSGKFNPLPHQDTWLHPGWELQGDRSKFVARRAGRVRASRIRNEMDERDPDEPRRCRNCHQTGHNRRNCPNYRS</sequence>
<dbReference type="InterPro" id="IPR007527">
    <property type="entry name" value="Znf_SWIM"/>
</dbReference>
<dbReference type="Pfam" id="PF04434">
    <property type="entry name" value="SWIM"/>
    <property type="match status" value="1"/>
</dbReference>
<evidence type="ECO:0000313" key="7">
    <source>
        <dbReference type="Proteomes" id="UP001652660"/>
    </source>
</evidence>
<keyword evidence="3" id="KW-0862">Zinc</keyword>
<keyword evidence="2 4" id="KW-0863">Zinc-finger</keyword>
<gene>
    <name evidence="8" type="primary">LOC113689085</name>
</gene>
<dbReference type="PROSITE" id="PS50966">
    <property type="entry name" value="ZF_SWIM"/>
    <property type="match status" value="1"/>
</dbReference>
<dbReference type="PROSITE" id="PS50158">
    <property type="entry name" value="ZF_CCHC"/>
    <property type="match status" value="1"/>
</dbReference>
<dbReference type="Gene3D" id="4.10.60.10">
    <property type="entry name" value="Zinc finger, CCHC-type"/>
    <property type="match status" value="1"/>
</dbReference>
<dbReference type="PANTHER" id="PTHR31973:SF195">
    <property type="entry name" value="MUDR FAMILY TRANSPOSASE"/>
    <property type="match status" value="1"/>
</dbReference>
<accession>A0A6P6SA62</accession>
<name>A0A6P6SA62_COFAR</name>
<evidence type="ECO:0000256" key="4">
    <source>
        <dbReference type="PROSITE-ProRule" id="PRU00047"/>
    </source>
</evidence>
<dbReference type="SMART" id="SM00575">
    <property type="entry name" value="ZnF_PMZ"/>
    <property type="match status" value="1"/>
</dbReference>
<dbReference type="SMART" id="SM00343">
    <property type="entry name" value="ZnF_C2HC"/>
    <property type="match status" value="1"/>
</dbReference>
<evidence type="ECO:0000259" key="5">
    <source>
        <dbReference type="PROSITE" id="PS50158"/>
    </source>
</evidence>
<dbReference type="GO" id="GO:0008270">
    <property type="term" value="F:zinc ion binding"/>
    <property type="evidence" value="ECO:0007669"/>
    <property type="project" value="UniProtKB-KW"/>
</dbReference>
<feature type="domain" description="CCHC-type" evidence="5">
    <location>
        <begin position="487"/>
        <end position="504"/>
    </location>
</feature>
<dbReference type="OrthoDB" id="1747431at2759"/>
<dbReference type="InterPro" id="IPR001878">
    <property type="entry name" value="Znf_CCHC"/>
</dbReference>
<evidence type="ECO:0000313" key="8">
    <source>
        <dbReference type="RefSeq" id="XP_027062716.1"/>
    </source>
</evidence>